<evidence type="ECO:0000313" key="3">
    <source>
        <dbReference type="Proteomes" id="UP000299102"/>
    </source>
</evidence>
<accession>A0A4C1ZWL0</accession>
<name>A0A4C1ZWL0_EUMVA</name>
<sequence>MVAMQLHIGLNLSPPRDLGSTTTSTILPEGPYPIRPGSKFLGLPDPVLPNKLWSAFVVSWKTTTSLNSKKFRGLVTPRNQQTTPRTANNKQQTAVYQLHDSCTKARSKASQQTTCQIQQGRTKQLTITLTSDSMVSNDTSKDKDEQKQLTTMNKASLTGDFTTEDNEEFTSTAGMNHKGSKTAGTTSRRQQNSTRDSNSNQQGTGNVPYASIATTTNTSSTTTPQHHRQGRTPPPTGRRSTATVSPMVDTREVTLPVFS</sequence>
<evidence type="ECO:0000256" key="1">
    <source>
        <dbReference type="SAM" id="MobiDB-lite"/>
    </source>
</evidence>
<dbReference type="AlphaFoldDB" id="A0A4C1ZWL0"/>
<feature type="region of interest" description="Disordered" evidence="1">
    <location>
        <begin position="134"/>
        <end position="259"/>
    </location>
</feature>
<feature type="compositionally biased region" description="Low complexity" evidence="1">
    <location>
        <begin position="214"/>
        <end position="223"/>
    </location>
</feature>
<protein>
    <submittedName>
        <fullName evidence="2">Uncharacterized protein</fullName>
    </submittedName>
</protein>
<feature type="compositionally biased region" description="Polar residues" evidence="1">
    <location>
        <begin position="182"/>
        <end position="205"/>
    </location>
</feature>
<keyword evidence="3" id="KW-1185">Reference proteome</keyword>
<comment type="caution">
    <text evidence="2">The sequence shown here is derived from an EMBL/GenBank/DDBJ whole genome shotgun (WGS) entry which is preliminary data.</text>
</comment>
<organism evidence="2 3">
    <name type="scientific">Eumeta variegata</name>
    <name type="common">Bagworm moth</name>
    <name type="synonym">Eumeta japonica</name>
    <dbReference type="NCBI Taxonomy" id="151549"/>
    <lineage>
        <taxon>Eukaryota</taxon>
        <taxon>Metazoa</taxon>
        <taxon>Ecdysozoa</taxon>
        <taxon>Arthropoda</taxon>
        <taxon>Hexapoda</taxon>
        <taxon>Insecta</taxon>
        <taxon>Pterygota</taxon>
        <taxon>Neoptera</taxon>
        <taxon>Endopterygota</taxon>
        <taxon>Lepidoptera</taxon>
        <taxon>Glossata</taxon>
        <taxon>Ditrysia</taxon>
        <taxon>Tineoidea</taxon>
        <taxon>Psychidae</taxon>
        <taxon>Oiketicinae</taxon>
        <taxon>Eumeta</taxon>
    </lineage>
</organism>
<dbReference type="Proteomes" id="UP000299102">
    <property type="component" value="Unassembled WGS sequence"/>
</dbReference>
<dbReference type="EMBL" id="BGZK01002270">
    <property type="protein sequence ID" value="GBP92380.1"/>
    <property type="molecule type" value="Genomic_DNA"/>
</dbReference>
<reference evidence="2 3" key="1">
    <citation type="journal article" date="2019" name="Commun. Biol.">
        <title>The bagworm genome reveals a unique fibroin gene that provides high tensile strength.</title>
        <authorList>
            <person name="Kono N."/>
            <person name="Nakamura H."/>
            <person name="Ohtoshi R."/>
            <person name="Tomita M."/>
            <person name="Numata K."/>
            <person name="Arakawa K."/>
        </authorList>
    </citation>
    <scope>NUCLEOTIDE SEQUENCE [LARGE SCALE GENOMIC DNA]</scope>
</reference>
<proteinExistence type="predicted"/>
<gene>
    <name evidence="2" type="ORF">EVAR_64985_1</name>
</gene>
<feature type="compositionally biased region" description="Polar residues" evidence="1">
    <location>
        <begin position="148"/>
        <end position="161"/>
    </location>
</feature>
<evidence type="ECO:0000313" key="2">
    <source>
        <dbReference type="EMBL" id="GBP92380.1"/>
    </source>
</evidence>